<gene>
    <name evidence="3" type="ORF">HELGO_WM11299</name>
</gene>
<proteinExistence type="inferred from homology"/>
<dbReference type="PANTHER" id="PTHR11786">
    <property type="entry name" value="N-HYDROXYARYLAMINE O-ACETYLTRANSFERASE"/>
    <property type="match status" value="1"/>
</dbReference>
<name>A0A6S6SB37_9BACT</name>
<dbReference type="EMBL" id="CACVAU010000011">
    <property type="protein sequence ID" value="CAA6803406.1"/>
    <property type="molecule type" value="Genomic_DNA"/>
</dbReference>
<accession>A0A6S6SB37</accession>
<evidence type="ECO:0000256" key="2">
    <source>
        <dbReference type="RuleBase" id="RU003452"/>
    </source>
</evidence>
<evidence type="ECO:0000256" key="1">
    <source>
        <dbReference type="ARBA" id="ARBA00006547"/>
    </source>
</evidence>
<evidence type="ECO:0008006" key="4">
    <source>
        <dbReference type="Google" id="ProtNLM"/>
    </source>
</evidence>
<comment type="similarity">
    <text evidence="1 2">Belongs to the arylamine N-acetyltransferase family.</text>
</comment>
<organism evidence="3">
    <name type="scientific">uncultured Sulfurovum sp</name>
    <dbReference type="NCBI Taxonomy" id="269237"/>
    <lineage>
        <taxon>Bacteria</taxon>
        <taxon>Pseudomonadati</taxon>
        <taxon>Campylobacterota</taxon>
        <taxon>Epsilonproteobacteria</taxon>
        <taxon>Campylobacterales</taxon>
        <taxon>Sulfurovaceae</taxon>
        <taxon>Sulfurovum</taxon>
        <taxon>environmental samples</taxon>
    </lineage>
</organism>
<dbReference type="AlphaFoldDB" id="A0A6S6SB37"/>
<dbReference type="InterPro" id="IPR001447">
    <property type="entry name" value="Arylamine_N-AcTrfase"/>
</dbReference>
<dbReference type="GO" id="GO:0016407">
    <property type="term" value="F:acetyltransferase activity"/>
    <property type="evidence" value="ECO:0007669"/>
    <property type="project" value="InterPro"/>
</dbReference>
<dbReference type="Gene3D" id="3.30.2140.10">
    <property type="entry name" value="Arylamine N-acetyltransferase"/>
    <property type="match status" value="1"/>
</dbReference>
<dbReference type="PANTHER" id="PTHR11786:SF0">
    <property type="entry name" value="ARYLAMINE N-ACETYLTRANSFERASE 4-RELATED"/>
    <property type="match status" value="1"/>
</dbReference>
<sequence>MISEYLKVLGFTEDIKDLEDIEKLMKKHVSTFAFSSMSVVLKDEISLELGEVYKKVVLHKRGAYCFEHNKIFYEVLKHLGFDVEYHIARVVNNREVEAPLTHRFTILNYENERYLVDVGFGYYCPVKPIKFVNVQTEAQLGYVYRVHQDKNNNYALQVIHHDKWFTFYTFDLRACYEVDFELAHFYSHKHSDAVFVNNLVVSRIMDECIYSLRNAGYQKVYRDRTENIHIESLEQFSKVLEEELNLCFDIDERKDIYEKFIHQGINK</sequence>
<dbReference type="InterPro" id="IPR038765">
    <property type="entry name" value="Papain-like_cys_pep_sf"/>
</dbReference>
<reference evidence="3" key="1">
    <citation type="submission" date="2020-01" db="EMBL/GenBank/DDBJ databases">
        <authorList>
            <person name="Meier V. D."/>
            <person name="Meier V D."/>
        </authorList>
    </citation>
    <scope>NUCLEOTIDE SEQUENCE</scope>
    <source>
        <strain evidence="3">HLG_WM_MAG_05</strain>
    </source>
</reference>
<dbReference type="Gene3D" id="2.40.128.150">
    <property type="entry name" value="Cysteine proteinases"/>
    <property type="match status" value="1"/>
</dbReference>
<dbReference type="SUPFAM" id="SSF54001">
    <property type="entry name" value="Cysteine proteinases"/>
    <property type="match status" value="1"/>
</dbReference>
<protein>
    <recommendedName>
        <fullName evidence="4">N-hydroxyarylamine O-acetyltransferase</fullName>
    </recommendedName>
</protein>
<evidence type="ECO:0000313" key="3">
    <source>
        <dbReference type="EMBL" id="CAA6803406.1"/>
    </source>
</evidence>
<dbReference type="PRINTS" id="PR01543">
    <property type="entry name" value="ANATRNSFRASE"/>
</dbReference>
<dbReference type="Pfam" id="PF00797">
    <property type="entry name" value="Acetyltransf_2"/>
    <property type="match status" value="1"/>
</dbReference>